<evidence type="ECO:0000313" key="2">
    <source>
        <dbReference type="EMBL" id="GAA2440693.1"/>
    </source>
</evidence>
<keyword evidence="3" id="KW-1185">Reference proteome</keyword>
<proteinExistence type="predicted"/>
<sequence length="97" mass="10706">MRLGFALQMVTVRWLGTFLEDPLDVPGAVLEFVAGQLGVEDPSQVKRYIERGPTPFDHQQEIRRAYGWKDFADIDGEFAAWGPSAPEGGPSPKVAMS</sequence>
<comment type="caution">
    <text evidence="2">The sequence shown here is derived from an EMBL/GenBank/DDBJ whole genome shotgun (WGS) entry which is preliminary data.</text>
</comment>
<gene>
    <name evidence="2" type="ORF">GCM10010191_65830</name>
</gene>
<feature type="domain" description="DUF4158" evidence="1">
    <location>
        <begin position="2"/>
        <end position="74"/>
    </location>
</feature>
<protein>
    <recommendedName>
        <fullName evidence="1">DUF4158 domain-containing protein</fullName>
    </recommendedName>
</protein>
<reference evidence="2 3" key="1">
    <citation type="journal article" date="2019" name="Int. J. Syst. Evol. Microbiol.">
        <title>The Global Catalogue of Microorganisms (GCM) 10K type strain sequencing project: providing services to taxonomists for standard genome sequencing and annotation.</title>
        <authorList>
            <consortium name="The Broad Institute Genomics Platform"/>
            <consortium name="The Broad Institute Genome Sequencing Center for Infectious Disease"/>
            <person name="Wu L."/>
            <person name="Ma J."/>
        </authorList>
    </citation>
    <scope>NUCLEOTIDE SEQUENCE [LARGE SCALE GENOMIC DNA]</scope>
    <source>
        <strain evidence="2 3">JCM 3325</strain>
    </source>
</reference>
<organism evidence="2 3">
    <name type="scientific">Actinomadura vinacea</name>
    <dbReference type="NCBI Taxonomy" id="115336"/>
    <lineage>
        <taxon>Bacteria</taxon>
        <taxon>Bacillati</taxon>
        <taxon>Actinomycetota</taxon>
        <taxon>Actinomycetes</taxon>
        <taxon>Streptosporangiales</taxon>
        <taxon>Thermomonosporaceae</taxon>
        <taxon>Actinomadura</taxon>
    </lineage>
</organism>
<evidence type="ECO:0000313" key="3">
    <source>
        <dbReference type="Proteomes" id="UP001501231"/>
    </source>
</evidence>
<dbReference type="Pfam" id="PF13700">
    <property type="entry name" value="DUF4158"/>
    <property type="match status" value="1"/>
</dbReference>
<name>A0ABN3JUD0_9ACTN</name>
<accession>A0ABN3JUD0</accession>
<dbReference type="EMBL" id="BAAARW010000024">
    <property type="protein sequence ID" value="GAA2440693.1"/>
    <property type="molecule type" value="Genomic_DNA"/>
</dbReference>
<evidence type="ECO:0000259" key="1">
    <source>
        <dbReference type="Pfam" id="PF13700"/>
    </source>
</evidence>
<dbReference type="Proteomes" id="UP001501231">
    <property type="component" value="Unassembled WGS sequence"/>
</dbReference>
<dbReference type="InterPro" id="IPR025296">
    <property type="entry name" value="DUF4158"/>
</dbReference>